<dbReference type="InterPro" id="IPR001789">
    <property type="entry name" value="Sig_transdc_resp-reg_receiver"/>
</dbReference>
<dbReference type="SUPFAM" id="SSF52172">
    <property type="entry name" value="CheY-like"/>
    <property type="match status" value="1"/>
</dbReference>
<dbReference type="PANTHER" id="PTHR43214">
    <property type="entry name" value="TWO-COMPONENT RESPONSE REGULATOR"/>
    <property type="match status" value="1"/>
</dbReference>
<accession>A0ABV9LLJ8</accession>
<keyword evidence="3" id="KW-0804">Transcription</keyword>
<dbReference type="Pfam" id="PF00196">
    <property type="entry name" value="GerE"/>
    <property type="match status" value="1"/>
</dbReference>
<sequence length="263" mass="27474">MGGELEGTVPPPHDGLRPPPPHDGLRPPPPHDGLRPPGPPARVLICDDHEVLRHGLRAVLRWAPDLLVVAEAADAARALELATELHPDVTLLGLGAQGPAMTELVRALTATGTRVVLLGEAGNGGDLVEALRAGARGYVYTTVSSDRLVEGVRSVVRGETLLDAAVTGELLHHLDGVRSSAGTDETGGRNPLTARQQAVSELVAEGLTNAEIAARLQVSRATVKGHITVALRRLGLRDRTQLAIHVNRTARPGPGWEAGPVGG</sequence>
<evidence type="ECO:0000256" key="3">
    <source>
        <dbReference type="ARBA" id="ARBA00023163"/>
    </source>
</evidence>
<dbReference type="SUPFAM" id="SSF46894">
    <property type="entry name" value="C-terminal effector domain of the bipartite response regulators"/>
    <property type="match status" value="1"/>
</dbReference>
<keyword evidence="1" id="KW-0805">Transcription regulation</keyword>
<dbReference type="PROSITE" id="PS50110">
    <property type="entry name" value="RESPONSE_REGULATORY"/>
    <property type="match status" value="1"/>
</dbReference>
<dbReference type="RefSeq" id="WP_387991133.1">
    <property type="nucleotide sequence ID" value="NZ_JBHSGR010000019.1"/>
</dbReference>
<dbReference type="InterPro" id="IPR000792">
    <property type="entry name" value="Tscrpt_reg_LuxR_C"/>
</dbReference>
<proteinExistence type="predicted"/>
<name>A0ABV9LLJ8_9ACTN</name>
<keyword evidence="2" id="KW-0238">DNA-binding</keyword>
<reference evidence="9" key="1">
    <citation type="journal article" date="2019" name="Int. J. Syst. Evol. Microbiol.">
        <title>The Global Catalogue of Microorganisms (GCM) 10K type strain sequencing project: providing services to taxonomists for standard genome sequencing and annotation.</title>
        <authorList>
            <consortium name="The Broad Institute Genomics Platform"/>
            <consortium name="The Broad Institute Genome Sequencing Center for Infectious Disease"/>
            <person name="Wu L."/>
            <person name="Ma J."/>
        </authorList>
    </citation>
    <scope>NUCLEOTIDE SEQUENCE [LARGE SCALE GENOMIC DNA]</scope>
    <source>
        <strain evidence="9">CCUG 62763</strain>
    </source>
</reference>
<feature type="compositionally biased region" description="Pro residues" evidence="5">
    <location>
        <begin position="9"/>
        <end position="40"/>
    </location>
</feature>
<dbReference type="Pfam" id="PF00072">
    <property type="entry name" value="Response_reg"/>
    <property type="match status" value="1"/>
</dbReference>
<feature type="region of interest" description="Disordered" evidence="5">
    <location>
        <begin position="1"/>
        <end position="41"/>
    </location>
</feature>
<dbReference type="PROSITE" id="PS50043">
    <property type="entry name" value="HTH_LUXR_2"/>
    <property type="match status" value="1"/>
</dbReference>
<dbReference type="SMART" id="SM00421">
    <property type="entry name" value="HTH_LUXR"/>
    <property type="match status" value="1"/>
</dbReference>
<keyword evidence="9" id="KW-1185">Reference proteome</keyword>
<feature type="domain" description="Response regulatory" evidence="7">
    <location>
        <begin position="42"/>
        <end position="156"/>
    </location>
</feature>
<dbReference type="EMBL" id="JBHSGR010000019">
    <property type="protein sequence ID" value="MFC4695021.1"/>
    <property type="molecule type" value="Genomic_DNA"/>
</dbReference>
<dbReference type="InterPro" id="IPR011006">
    <property type="entry name" value="CheY-like_superfamily"/>
</dbReference>
<evidence type="ECO:0000256" key="2">
    <source>
        <dbReference type="ARBA" id="ARBA00023125"/>
    </source>
</evidence>
<evidence type="ECO:0000313" key="8">
    <source>
        <dbReference type="EMBL" id="MFC4695021.1"/>
    </source>
</evidence>
<dbReference type="PRINTS" id="PR00038">
    <property type="entry name" value="HTHLUXR"/>
</dbReference>
<dbReference type="Proteomes" id="UP001596025">
    <property type="component" value="Unassembled WGS sequence"/>
</dbReference>
<gene>
    <name evidence="8" type="ORF">ACFO3M_16605</name>
</gene>
<comment type="caution">
    <text evidence="8">The sequence shown here is derived from an EMBL/GenBank/DDBJ whole genome shotgun (WGS) entry which is preliminary data.</text>
</comment>
<feature type="domain" description="HTH luxR-type" evidence="6">
    <location>
        <begin position="185"/>
        <end position="250"/>
    </location>
</feature>
<evidence type="ECO:0000256" key="4">
    <source>
        <dbReference type="PROSITE-ProRule" id="PRU00169"/>
    </source>
</evidence>
<dbReference type="InterPro" id="IPR039420">
    <property type="entry name" value="WalR-like"/>
</dbReference>
<evidence type="ECO:0000256" key="5">
    <source>
        <dbReference type="SAM" id="MobiDB-lite"/>
    </source>
</evidence>
<evidence type="ECO:0000259" key="6">
    <source>
        <dbReference type="PROSITE" id="PS50043"/>
    </source>
</evidence>
<evidence type="ECO:0000256" key="1">
    <source>
        <dbReference type="ARBA" id="ARBA00023015"/>
    </source>
</evidence>
<evidence type="ECO:0000313" key="9">
    <source>
        <dbReference type="Proteomes" id="UP001596025"/>
    </source>
</evidence>
<dbReference type="Gene3D" id="3.40.50.2300">
    <property type="match status" value="1"/>
</dbReference>
<dbReference type="CDD" id="cd06170">
    <property type="entry name" value="LuxR_C_like"/>
    <property type="match status" value="1"/>
</dbReference>
<comment type="caution">
    <text evidence="4">Lacks conserved residue(s) required for the propagation of feature annotation.</text>
</comment>
<protein>
    <submittedName>
        <fullName evidence="8">LuxR C-terminal-related transcriptional regulator</fullName>
    </submittedName>
</protein>
<dbReference type="PANTHER" id="PTHR43214:SF24">
    <property type="entry name" value="TRANSCRIPTIONAL REGULATORY PROTEIN NARL-RELATED"/>
    <property type="match status" value="1"/>
</dbReference>
<dbReference type="SMART" id="SM00448">
    <property type="entry name" value="REC"/>
    <property type="match status" value="1"/>
</dbReference>
<dbReference type="InterPro" id="IPR016032">
    <property type="entry name" value="Sig_transdc_resp-reg_C-effctor"/>
</dbReference>
<evidence type="ECO:0000259" key="7">
    <source>
        <dbReference type="PROSITE" id="PS50110"/>
    </source>
</evidence>
<organism evidence="8 9">
    <name type="scientific">Geodermatophilus arenarius</name>
    <dbReference type="NCBI Taxonomy" id="1137990"/>
    <lineage>
        <taxon>Bacteria</taxon>
        <taxon>Bacillati</taxon>
        <taxon>Actinomycetota</taxon>
        <taxon>Actinomycetes</taxon>
        <taxon>Geodermatophilales</taxon>
        <taxon>Geodermatophilaceae</taxon>
        <taxon>Geodermatophilus</taxon>
    </lineage>
</organism>